<protein>
    <submittedName>
        <fullName evidence="3">Uncharacterized protein</fullName>
    </submittedName>
</protein>
<reference evidence="3 4" key="1">
    <citation type="submission" date="2015-09" db="EMBL/GenBank/DDBJ databases">
        <title>Host preference determinants of Valsa canker pathogens revealed by comparative genomics.</title>
        <authorList>
            <person name="Yin Z."/>
            <person name="Huang L."/>
        </authorList>
    </citation>
    <scope>NUCLEOTIDE SEQUENCE [LARGE SCALE GENOMIC DNA]</scope>
    <source>
        <strain evidence="3 4">YSFL</strain>
    </source>
</reference>
<keyword evidence="4" id="KW-1185">Reference proteome</keyword>
<evidence type="ECO:0000313" key="3">
    <source>
        <dbReference type="EMBL" id="ROV93344.1"/>
    </source>
</evidence>
<feature type="transmembrane region" description="Helical" evidence="2">
    <location>
        <begin position="113"/>
        <end position="131"/>
    </location>
</feature>
<feature type="region of interest" description="Disordered" evidence="1">
    <location>
        <begin position="1"/>
        <end position="103"/>
    </location>
</feature>
<keyword evidence="2" id="KW-0812">Transmembrane</keyword>
<evidence type="ECO:0000256" key="2">
    <source>
        <dbReference type="SAM" id="Phobius"/>
    </source>
</evidence>
<dbReference type="AlphaFoldDB" id="A0A423VQN5"/>
<organism evidence="3 4">
    <name type="scientific">Cytospora chrysosperma</name>
    <name type="common">Cytospora canker fungus</name>
    <name type="synonym">Sphaeria chrysosperma</name>
    <dbReference type="NCBI Taxonomy" id="252740"/>
    <lineage>
        <taxon>Eukaryota</taxon>
        <taxon>Fungi</taxon>
        <taxon>Dikarya</taxon>
        <taxon>Ascomycota</taxon>
        <taxon>Pezizomycotina</taxon>
        <taxon>Sordariomycetes</taxon>
        <taxon>Sordariomycetidae</taxon>
        <taxon>Diaporthales</taxon>
        <taxon>Cytosporaceae</taxon>
        <taxon>Cytospora</taxon>
    </lineage>
</organism>
<dbReference type="OrthoDB" id="3903561at2759"/>
<keyword evidence="2" id="KW-0472">Membrane</keyword>
<dbReference type="STRING" id="252740.A0A423VQN5"/>
<sequence>MDPAIELADTAGSSPPSVVGSSDGESDHQRHSICRKPASQSRNDAADGTGDIEATDNRPSPSRPLMASGDATGYKNQQASTTNASTVSDDASTDGSERYLPPRQLRPLTNAQIALLLVELLSVLAIFISGLKGLTMLPNLNIFSVPPISQDCGGYSVPSVERSFYVNLQLVKNLSFTRAKLLDLGWDTIIGQGGRYLHGWVLYQVAASQLAWMMEYSSVPYHFQLDLLFSTVSLSALWSTIRFLSVKRPARTVFSAVWFLLAISYILAFSSIWSAATGYLNPSIAAYRMPDQSYVTVDSESLRLCLSVDAERLNGTVPAIVLGPRMGEYVEDLSSIYLPYNYARNGSDDWKNLLTYLDTKYSIQSFFAQAPREVVNKTADFNDYRYRAIERGDGTEYANFYKSHEDVTQQVEGLYQEFTGFQYPGVGQYPKTENGTDAPWFNMTFQLNTSINMSGSELYDLLDPVPYNSTLWFGGSAIALDAPFLSLPANETSCDWFSSDGLCLCYGDALLTSDFRGDNDENLICISEEGYVWGFSSVITLIGIILEVCWMLGCFGMWLDVHINSTLFRMNRPSSGVVRNILDVAGAIQRDVGGDTGAYKDRELQRALERCPPVGFEVVDDGGKADRIAMVSMPGVRRRRSRVKIEAGRLYA</sequence>
<proteinExistence type="predicted"/>
<evidence type="ECO:0000313" key="4">
    <source>
        <dbReference type="Proteomes" id="UP000284375"/>
    </source>
</evidence>
<feature type="transmembrane region" description="Helical" evidence="2">
    <location>
        <begin position="253"/>
        <end position="273"/>
    </location>
</feature>
<name>A0A423VQN5_CYTCH</name>
<evidence type="ECO:0000256" key="1">
    <source>
        <dbReference type="SAM" id="MobiDB-lite"/>
    </source>
</evidence>
<comment type="caution">
    <text evidence="3">The sequence shown here is derived from an EMBL/GenBank/DDBJ whole genome shotgun (WGS) entry which is preliminary data.</text>
</comment>
<feature type="transmembrane region" description="Helical" evidence="2">
    <location>
        <begin position="221"/>
        <end position="241"/>
    </location>
</feature>
<feature type="compositionally biased region" description="Low complexity" evidence="1">
    <location>
        <begin position="12"/>
        <end position="22"/>
    </location>
</feature>
<keyword evidence="2" id="KW-1133">Transmembrane helix</keyword>
<dbReference type="EMBL" id="LJZO01000033">
    <property type="protein sequence ID" value="ROV93344.1"/>
    <property type="molecule type" value="Genomic_DNA"/>
</dbReference>
<feature type="compositionally biased region" description="Polar residues" evidence="1">
    <location>
        <begin position="74"/>
        <end position="94"/>
    </location>
</feature>
<dbReference type="Proteomes" id="UP000284375">
    <property type="component" value="Unassembled WGS sequence"/>
</dbReference>
<gene>
    <name evidence="3" type="ORF">VSDG_06884</name>
</gene>
<accession>A0A423VQN5</accession>